<evidence type="ECO:0000256" key="14">
    <source>
        <dbReference type="ARBA" id="ARBA00023221"/>
    </source>
</evidence>
<evidence type="ECO:0000313" key="20">
    <source>
        <dbReference type="Proteomes" id="UP000078561"/>
    </source>
</evidence>
<dbReference type="OMA" id="QLPYFCN"/>
<evidence type="ECO:0000256" key="4">
    <source>
        <dbReference type="ARBA" id="ARBA00022692"/>
    </source>
</evidence>
<evidence type="ECO:0000256" key="8">
    <source>
        <dbReference type="ARBA" id="ARBA00022989"/>
    </source>
</evidence>
<evidence type="ECO:0000256" key="5">
    <source>
        <dbReference type="ARBA" id="ARBA00022824"/>
    </source>
</evidence>
<gene>
    <name evidence="19" type="primary">ABSGL_15338.1 scaffold 16604</name>
</gene>
<dbReference type="Proteomes" id="UP000078561">
    <property type="component" value="Unassembled WGS sequence"/>
</dbReference>
<comment type="similarity">
    <text evidence="2">Belongs to the ERG4/ERG24 family.</text>
</comment>
<dbReference type="Gene3D" id="1.20.120.1630">
    <property type="match status" value="1"/>
</dbReference>
<keyword evidence="9" id="KW-0560">Oxidoreductase</keyword>
<keyword evidence="20" id="KW-1185">Reference proteome</keyword>
<dbReference type="PANTHER" id="PTHR21257:SF31">
    <property type="entry name" value="DELTA(24(24(1)))-STEROL REDUCTASE ERG4"/>
    <property type="match status" value="1"/>
</dbReference>
<dbReference type="Pfam" id="PF01222">
    <property type="entry name" value="ERG4_ERG24"/>
    <property type="match status" value="1"/>
</dbReference>
<dbReference type="PANTHER" id="PTHR21257">
    <property type="entry name" value="DELTA(14)-STEROL REDUCTASE"/>
    <property type="match status" value="1"/>
</dbReference>
<comment type="pathway">
    <text evidence="15">Steroid metabolism; ergosterol biosynthesis.</text>
</comment>
<keyword evidence="4 18" id="KW-0812">Transmembrane</keyword>
<evidence type="ECO:0000256" key="7">
    <source>
        <dbReference type="ARBA" id="ARBA00022955"/>
    </source>
</evidence>
<evidence type="ECO:0000256" key="9">
    <source>
        <dbReference type="ARBA" id="ARBA00023002"/>
    </source>
</evidence>
<dbReference type="EC" id="1.3.1.71" evidence="16"/>
<dbReference type="FunFam" id="1.20.120.1630:FF:000003">
    <property type="entry name" value="C-24(28) sterol reductase"/>
    <property type="match status" value="1"/>
</dbReference>
<keyword evidence="5" id="KW-0256">Endoplasmic reticulum</keyword>
<dbReference type="STRING" id="4829.A0A163KAE8"/>
<dbReference type="PROSITE" id="PS01017">
    <property type="entry name" value="STEROL_REDUCT_1"/>
    <property type="match status" value="1"/>
</dbReference>
<dbReference type="FunCoup" id="A0A163KAE8">
    <property type="interactions" value="64"/>
</dbReference>
<keyword evidence="10" id="KW-0756">Sterol biosynthesis</keyword>
<evidence type="ECO:0000256" key="12">
    <source>
        <dbReference type="ARBA" id="ARBA00023136"/>
    </source>
</evidence>
<organism evidence="19">
    <name type="scientific">Absidia glauca</name>
    <name type="common">Pin mould</name>
    <dbReference type="NCBI Taxonomy" id="4829"/>
    <lineage>
        <taxon>Eukaryota</taxon>
        <taxon>Fungi</taxon>
        <taxon>Fungi incertae sedis</taxon>
        <taxon>Mucoromycota</taxon>
        <taxon>Mucoromycotina</taxon>
        <taxon>Mucoromycetes</taxon>
        <taxon>Mucorales</taxon>
        <taxon>Cunninghamellaceae</taxon>
        <taxon>Absidia</taxon>
    </lineage>
</organism>
<evidence type="ECO:0000313" key="19">
    <source>
        <dbReference type="EMBL" id="SAM09637.1"/>
    </source>
</evidence>
<feature type="transmembrane region" description="Helical" evidence="18">
    <location>
        <begin position="172"/>
        <end position="193"/>
    </location>
</feature>
<dbReference type="GO" id="GO:0000246">
    <property type="term" value="F:Delta24(24-1) sterol reductase activity"/>
    <property type="evidence" value="ECO:0007669"/>
    <property type="project" value="UniProtKB-EC"/>
</dbReference>
<dbReference type="InParanoid" id="A0A163KAE8"/>
<accession>A0A163KAE8</accession>
<feature type="transmembrane region" description="Helical" evidence="18">
    <location>
        <begin position="139"/>
        <end position="160"/>
    </location>
</feature>
<keyword evidence="14" id="KW-0753">Steroid metabolism</keyword>
<evidence type="ECO:0000256" key="13">
    <source>
        <dbReference type="ARBA" id="ARBA00023166"/>
    </source>
</evidence>
<comment type="subcellular location">
    <subcellularLocation>
        <location evidence="1">Endoplasmic reticulum membrane</location>
        <topology evidence="1">Multi-pass membrane protein</topology>
    </subcellularLocation>
</comment>
<feature type="transmembrane region" description="Helical" evidence="18">
    <location>
        <begin position="104"/>
        <end position="127"/>
    </location>
</feature>
<keyword evidence="6" id="KW-0521">NADP</keyword>
<keyword evidence="11" id="KW-0443">Lipid metabolism</keyword>
<dbReference type="EMBL" id="LT555164">
    <property type="protein sequence ID" value="SAM09637.1"/>
    <property type="molecule type" value="Genomic_DNA"/>
</dbReference>
<proteinExistence type="inferred from homology"/>
<evidence type="ECO:0000256" key="18">
    <source>
        <dbReference type="SAM" id="Phobius"/>
    </source>
</evidence>
<evidence type="ECO:0000256" key="1">
    <source>
        <dbReference type="ARBA" id="ARBA00004477"/>
    </source>
</evidence>
<dbReference type="GO" id="GO:0006696">
    <property type="term" value="P:ergosterol biosynthetic process"/>
    <property type="evidence" value="ECO:0007669"/>
    <property type="project" value="TreeGrafter"/>
</dbReference>
<keyword evidence="13" id="KW-1207">Sterol metabolism</keyword>
<keyword evidence="8 18" id="KW-1133">Transmembrane helix</keyword>
<feature type="transmembrane region" description="Helical" evidence="18">
    <location>
        <begin position="33"/>
        <end position="58"/>
    </location>
</feature>
<dbReference type="PROSITE" id="PS01018">
    <property type="entry name" value="STEROL_REDUCT_2"/>
    <property type="match status" value="1"/>
</dbReference>
<feature type="transmembrane region" description="Helical" evidence="18">
    <location>
        <begin position="329"/>
        <end position="348"/>
    </location>
</feature>
<evidence type="ECO:0000256" key="2">
    <source>
        <dbReference type="ARBA" id="ARBA00005402"/>
    </source>
</evidence>
<evidence type="ECO:0000256" key="10">
    <source>
        <dbReference type="ARBA" id="ARBA00023011"/>
    </source>
</evidence>
<keyword evidence="3" id="KW-0444">Lipid biosynthesis</keyword>
<dbReference type="InterPro" id="IPR018083">
    <property type="entry name" value="Sterol_reductase_CS"/>
</dbReference>
<sequence length="475" mass="54550">MAAAEEKEKVNANGVPLFKHAVTKLDSEMDKEVIYEFGGPVGVCAMMLGFPSLMYYFWVCLEYHQGKLITPASYSIEGIQSFVFNDIIQKVITGAFPHFLAVKIYMGFVLYSAVCAYTLPGPVIEGLGLPSLKGKKLKYLCNGLTYWYLTLFLSAVFHYTGIFRLTLIAENFGSIMSVAIIWGFTMSTLVYVISGIMGKHHRMSGNFFYDFFMGACLNPRIGHLDLKMWAETRVPWPVLFYISVSCALKQYETKGYISAPAAFMVLAHFLYVNACQKGEECIITSWDIFYEKDGFMLMFWNMAGVPFTYCMSSVYLMKYEQSTGITISHSLPYTIFLFTVLLVGYYVFDTGNSQKNRFRMEQNGSFMTRNAFPQLPWGHIKNPSYIRTEHGNLLLTSGWWGIARKPHYTADLMMSISWGLITGFGSFLPYFYFCFFVCVLTHRVSRDMERCAKKYGKDWDRYCERVPYIFIPYVF</sequence>
<dbReference type="InterPro" id="IPR001171">
    <property type="entry name" value="ERG24_DHCR-like"/>
</dbReference>
<feature type="transmembrane region" description="Helical" evidence="18">
    <location>
        <begin position="294"/>
        <end position="317"/>
    </location>
</feature>
<evidence type="ECO:0000256" key="15">
    <source>
        <dbReference type="ARBA" id="ARBA00029435"/>
    </source>
</evidence>
<feature type="transmembrane region" description="Helical" evidence="18">
    <location>
        <begin position="416"/>
        <end position="440"/>
    </location>
</feature>
<keyword evidence="12 18" id="KW-0472">Membrane</keyword>
<comment type="catalytic activity">
    <reaction evidence="17">
        <text>ergosterol + NADP(+) = ergosta-5,7,22,24(28)-tetraen-3beta-ol + NADPH + H(+)</text>
        <dbReference type="Rhea" id="RHEA:18501"/>
        <dbReference type="ChEBI" id="CHEBI:15378"/>
        <dbReference type="ChEBI" id="CHEBI:16933"/>
        <dbReference type="ChEBI" id="CHEBI:18249"/>
        <dbReference type="ChEBI" id="CHEBI:57783"/>
        <dbReference type="ChEBI" id="CHEBI:58349"/>
        <dbReference type="EC" id="1.3.1.71"/>
    </reaction>
    <physiologicalReaction direction="right-to-left" evidence="17">
        <dbReference type="Rhea" id="RHEA:18503"/>
    </physiologicalReaction>
</comment>
<evidence type="ECO:0000256" key="3">
    <source>
        <dbReference type="ARBA" id="ARBA00022516"/>
    </source>
</evidence>
<evidence type="ECO:0000256" key="16">
    <source>
        <dbReference type="ARBA" id="ARBA00038892"/>
    </source>
</evidence>
<dbReference type="OrthoDB" id="5326588at2759"/>
<keyword evidence="7" id="KW-0752">Steroid biosynthesis</keyword>
<name>A0A163KAE8_ABSGL</name>
<feature type="transmembrane region" description="Helical" evidence="18">
    <location>
        <begin position="255"/>
        <end position="274"/>
    </location>
</feature>
<dbReference type="AlphaFoldDB" id="A0A163KAE8"/>
<reference evidence="19" key="1">
    <citation type="submission" date="2016-04" db="EMBL/GenBank/DDBJ databases">
        <authorList>
            <person name="Evans L.H."/>
            <person name="Alamgir A."/>
            <person name="Owens N."/>
            <person name="Weber N.D."/>
            <person name="Virtaneva K."/>
            <person name="Barbian K."/>
            <person name="Babar A."/>
            <person name="Rosenke K."/>
        </authorList>
    </citation>
    <scope>NUCLEOTIDE SEQUENCE [LARGE SCALE GENOMIC DNA]</scope>
    <source>
        <strain evidence="19">CBS 101.48</strain>
    </source>
</reference>
<dbReference type="GO" id="GO:0005789">
    <property type="term" value="C:endoplasmic reticulum membrane"/>
    <property type="evidence" value="ECO:0007669"/>
    <property type="project" value="UniProtKB-SubCell"/>
</dbReference>
<protein>
    <recommendedName>
        <fullName evidence="16">Delta(24(24(1)))-sterol reductase</fullName>
        <ecNumber evidence="16">1.3.1.71</ecNumber>
    </recommendedName>
</protein>
<evidence type="ECO:0000256" key="6">
    <source>
        <dbReference type="ARBA" id="ARBA00022857"/>
    </source>
</evidence>
<evidence type="ECO:0000256" key="17">
    <source>
        <dbReference type="ARBA" id="ARBA00048918"/>
    </source>
</evidence>
<evidence type="ECO:0000256" key="11">
    <source>
        <dbReference type="ARBA" id="ARBA00023098"/>
    </source>
</evidence>